<protein>
    <recommendedName>
        <fullName evidence="4">DUF4760 domain-containing protein</fullName>
    </recommendedName>
</protein>
<reference evidence="2 3" key="1">
    <citation type="submission" date="2020-07" db="EMBL/GenBank/DDBJ databases">
        <title>Huge and variable diversity of episymbiotic CPR bacteria and DPANN archaea in groundwater ecosystems.</title>
        <authorList>
            <person name="He C.Y."/>
            <person name="Keren R."/>
            <person name="Whittaker M."/>
            <person name="Farag I.F."/>
            <person name="Doudna J."/>
            <person name="Cate J.H.D."/>
            <person name="Banfield J.F."/>
        </authorList>
    </citation>
    <scope>NUCLEOTIDE SEQUENCE [LARGE SCALE GENOMIC DNA]</scope>
    <source>
        <strain evidence="2">NC_groundwater_70_Ag_B-0.1um_54_66</strain>
    </source>
</reference>
<evidence type="ECO:0000313" key="3">
    <source>
        <dbReference type="Proteomes" id="UP000595362"/>
    </source>
</evidence>
<organism evidence="2 3">
    <name type="scientific">Micavibrio aeruginosavorus</name>
    <dbReference type="NCBI Taxonomy" id="349221"/>
    <lineage>
        <taxon>Bacteria</taxon>
        <taxon>Pseudomonadati</taxon>
        <taxon>Bdellovibrionota</taxon>
        <taxon>Bdellovibrionia</taxon>
        <taxon>Bdellovibrionales</taxon>
        <taxon>Pseudobdellovibrionaceae</taxon>
        <taxon>Micavibrio</taxon>
    </lineage>
</organism>
<feature type="transmembrane region" description="Helical" evidence="1">
    <location>
        <begin position="13"/>
        <end position="31"/>
    </location>
</feature>
<dbReference type="Proteomes" id="UP000595362">
    <property type="component" value="Chromosome"/>
</dbReference>
<sequence>MLGIGSFLEWMELASYIATVFGIPFGITIFLHQEQKERRVEQQEIYDKLMDHYTEIQDKLFEFPELDMHVTPLGNPEDARRQYILYEMVVSLFERSFILLEAEEDPEYRRMWNSWVDYISEWLKKPNFQAALPRLMQGEDPEFVAYMSQLSGQDLSP</sequence>
<keyword evidence="1" id="KW-0472">Membrane</keyword>
<evidence type="ECO:0000256" key="1">
    <source>
        <dbReference type="SAM" id="Phobius"/>
    </source>
</evidence>
<dbReference type="AlphaFoldDB" id="A0A7T5R410"/>
<keyword evidence="1" id="KW-0812">Transmembrane</keyword>
<dbReference type="EMBL" id="CP066681">
    <property type="protein sequence ID" value="QQG37153.1"/>
    <property type="molecule type" value="Genomic_DNA"/>
</dbReference>
<accession>A0A7T5R410</accession>
<evidence type="ECO:0008006" key="4">
    <source>
        <dbReference type="Google" id="ProtNLM"/>
    </source>
</evidence>
<evidence type="ECO:0000313" key="2">
    <source>
        <dbReference type="EMBL" id="QQG37153.1"/>
    </source>
</evidence>
<proteinExistence type="predicted"/>
<gene>
    <name evidence="2" type="ORF">HYS17_05165</name>
</gene>
<name>A0A7T5R410_9BACT</name>
<keyword evidence="1" id="KW-1133">Transmembrane helix</keyword>